<keyword evidence="1" id="KW-0677">Repeat</keyword>
<evidence type="ECO:0008006" key="5">
    <source>
        <dbReference type="Google" id="ProtNLM"/>
    </source>
</evidence>
<dbReference type="EMBL" id="BLLK01000075">
    <property type="protein sequence ID" value="GFH61691.1"/>
    <property type="molecule type" value="Genomic_DNA"/>
</dbReference>
<evidence type="ECO:0000313" key="3">
    <source>
        <dbReference type="EMBL" id="GFH61691.1"/>
    </source>
</evidence>
<accession>A0AAD3DCA5</accession>
<proteinExistence type="predicted"/>
<gene>
    <name evidence="3" type="ORF">CTEN210_18167</name>
</gene>
<dbReference type="PANTHER" id="PTHR45641:SF19">
    <property type="entry name" value="NEPHROCYSTIN-3"/>
    <property type="match status" value="1"/>
</dbReference>
<keyword evidence="2" id="KW-0802">TPR repeat</keyword>
<evidence type="ECO:0000256" key="1">
    <source>
        <dbReference type="ARBA" id="ARBA00022737"/>
    </source>
</evidence>
<sequence length="257" mass="30497">MGNTQSNHEEEEENTIENLNQHRSNVFLDWSSIDFVASRAENYNNRIQYRRNRYLLCTLNSMNDEAWMHVNRGEYDRAEPFLEKSIWLSEKMFGRNAFNTLRSIRYLAQVYEHQGKYDKAEPLYHECISRKERTLGKTHPESIKARIDLLQMFYRQELTSKEMHGYIFFGEVGKNKEKVDKDCFSMESIVHQAEMYDEKGEHDKTRQLLQDNLLVKKHDSELNHPHNTLDAGFGSWRVVRRVQSANQKVDLVDKGSR</sequence>
<dbReference type="Gene3D" id="1.25.40.10">
    <property type="entry name" value="Tetratricopeptide repeat domain"/>
    <property type="match status" value="1"/>
</dbReference>
<organism evidence="3 4">
    <name type="scientific">Chaetoceros tenuissimus</name>
    <dbReference type="NCBI Taxonomy" id="426638"/>
    <lineage>
        <taxon>Eukaryota</taxon>
        <taxon>Sar</taxon>
        <taxon>Stramenopiles</taxon>
        <taxon>Ochrophyta</taxon>
        <taxon>Bacillariophyta</taxon>
        <taxon>Coscinodiscophyceae</taxon>
        <taxon>Chaetocerotophycidae</taxon>
        <taxon>Chaetocerotales</taxon>
        <taxon>Chaetocerotaceae</taxon>
        <taxon>Chaetoceros</taxon>
    </lineage>
</organism>
<dbReference type="InterPro" id="IPR011990">
    <property type="entry name" value="TPR-like_helical_dom_sf"/>
</dbReference>
<keyword evidence="4" id="KW-1185">Reference proteome</keyword>
<dbReference type="AlphaFoldDB" id="A0AAD3DCA5"/>
<dbReference type="SUPFAM" id="SSF48452">
    <property type="entry name" value="TPR-like"/>
    <property type="match status" value="1"/>
</dbReference>
<protein>
    <recommendedName>
        <fullName evidence="5">Kinesin light chain</fullName>
    </recommendedName>
</protein>
<dbReference type="PANTHER" id="PTHR45641">
    <property type="entry name" value="TETRATRICOPEPTIDE REPEAT PROTEIN (AFU_ORTHOLOGUE AFUA_6G03870)"/>
    <property type="match status" value="1"/>
</dbReference>
<evidence type="ECO:0000256" key="2">
    <source>
        <dbReference type="ARBA" id="ARBA00022803"/>
    </source>
</evidence>
<comment type="caution">
    <text evidence="3">The sequence shown here is derived from an EMBL/GenBank/DDBJ whole genome shotgun (WGS) entry which is preliminary data.</text>
</comment>
<dbReference type="Proteomes" id="UP001054902">
    <property type="component" value="Unassembled WGS sequence"/>
</dbReference>
<name>A0AAD3DCA5_9STRA</name>
<evidence type="ECO:0000313" key="4">
    <source>
        <dbReference type="Proteomes" id="UP001054902"/>
    </source>
</evidence>
<dbReference type="Pfam" id="PF13374">
    <property type="entry name" value="TPR_10"/>
    <property type="match status" value="2"/>
</dbReference>
<reference evidence="3 4" key="1">
    <citation type="journal article" date="2021" name="Sci. Rep.">
        <title>The genome of the diatom Chaetoceros tenuissimus carries an ancient integrated fragment of an extant virus.</title>
        <authorList>
            <person name="Hongo Y."/>
            <person name="Kimura K."/>
            <person name="Takaki Y."/>
            <person name="Yoshida Y."/>
            <person name="Baba S."/>
            <person name="Kobayashi G."/>
            <person name="Nagasaki K."/>
            <person name="Hano T."/>
            <person name="Tomaru Y."/>
        </authorList>
    </citation>
    <scope>NUCLEOTIDE SEQUENCE [LARGE SCALE GENOMIC DNA]</scope>
    <source>
        <strain evidence="3 4">NIES-3715</strain>
    </source>
</reference>